<keyword evidence="3" id="KW-0812">Transmembrane</keyword>
<dbReference type="RefSeq" id="WP_281447263.1">
    <property type="nucleotide sequence ID" value="NZ_JASBAO010000001.1"/>
</dbReference>
<keyword evidence="3" id="KW-0472">Membrane</keyword>
<gene>
    <name evidence="4" type="ORF">QJV27_01735</name>
</gene>
<name>A0ABT6PZ31_9PROT</name>
<reference evidence="4" key="1">
    <citation type="submission" date="2023-05" db="EMBL/GenBank/DDBJ databases">
        <title>Whole genome sequence of Commensalibacter sp.</title>
        <authorList>
            <person name="Charoenyingcharoen P."/>
            <person name="Yukphan P."/>
        </authorList>
    </citation>
    <scope>NUCLEOTIDE SEQUENCE</scope>
    <source>
        <strain evidence="4">TBRC 16381</strain>
    </source>
</reference>
<feature type="transmembrane region" description="Helical" evidence="3">
    <location>
        <begin position="29"/>
        <end position="51"/>
    </location>
</feature>
<proteinExistence type="predicted"/>
<feature type="coiled-coil region" evidence="1">
    <location>
        <begin position="491"/>
        <end position="545"/>
    </location>
</feature>
<comment type="caution">
    <text evidence="4">The sequence shown here is derived from an EMBL/GenBank/DDBJ whole genome shotgun (WGS) entry which is preliminary data.</text>
</comment>
<feature type="compositionally biased region" description="Polar residues" evidence="2">
    <location>
        <begin position="813"/>
        <end position="825"/>
    </location>
</feature>
<evidence type="ECO:0000256" key="3">
    <source>
        <dbReference type="SAM" id="Phobius"/>
    </source>
</evidence>
<keyword evidence="1" id="KW-0175">Coiled coil</keyword>
<dbReference type="Proteomes" id="UP001431634">
    <property type="component" value="Unassembled WGS sequence"/>
</dbReference>
<dbReference type="EMBL" id="JASBAO010000001">
    <property type="protein sequence ID" value="MDI2090112.1"/>
    <property type="molecule type" value="Genomic_DNA"/>
</dbReference>
<evidence type="ECO:0000313" key="4">
    <source>
        <dbReference type="EMBL" id="MDI2090112.1"/>
    </source>
</evidence>
<protein>
    <submittedName>
        <fullName evidence="4">DUF4175 family protein</fullName>
    </submittedName>
</protein>
<feature type="coiled-coil region" evidence="1">
    <location>
        <begin position="587"/>
        <end position="645"/>
    </location>
</feature>
<feature type="region of interest" description="Disordered" evidence="2">
    <location>
        <begin position="782"/>
        <end position="826"/>
    </location>
</feature>
<evidence type="ECO:0000313" key="5">
    <source>
        <dbReference type="Proteomes" id="UP001431634"/>
    </source>
</evidence>
<dbReference type="Pfam" id="PF13779">
    <property type="entry name" value="DUF4175"/>
    <property type="match status" value="1"/>
</dbReference>
<accession>A0ABT6PZ31</accession>
<organism evidence="4 5">
    <name type="scientific">Commensalibacter oyaizuii</name>
    <dbReference type="NCBI Taxonomy" id="3043873"/>
    <lineage>
        <taxon>Bacteria</taxon>
        <taxon>Pseudomonadati</taxon>
        <taxon>Pseudomonadota</taxon>
        <taxon>Alphaproteobacteria</taxon>
        <taxon>Acetobacterales</taxon>
        <taxon>Acetobacteraceae</taxon>
    </lineage>
</organism>
<feature type="compositionally biased region" description="Low complexity" evidence="2">
    <location>
        <begin position="788"/>
        <end position="798"/>
    </location>
</feature>
<keyword evidence="5" id="KW-1185">Reference proteome</keyword>
<dbReference type="InterPro" id="IPR012683">
    <property type="entry name" value="CHP02302_TM"/>
</dbReference>
<evidence type="ECO:0000256" key="2">
    <source>
        <dbReference type="SAM" id="MobiDB-lite"/>
    </source>
</evidence>
<feature type="transmembrane region" description="Helical" evidence="3">
    <location>
        <begin position="57"/>
        <end position="77"/>
    </location>
</feature>
<sequence>MNPIPPRQYAQIKKAIKIAKVNFWLEKRWPILAFVLALWLFYICLGLLGIPQQFSDLIRVLILVLFAGISIGGIFYYSRNLPSISFKDIIKRLEKVNRLSSNPLYTIHDSPIIAQSQSTWDIHLQRVYNDLPPLKTGLPKLLFQKPYLNCALGVLLIGCGGLVVYNGNHASSRLVSAFRPGYDDTTMPLATLQAWIISPPYSHRAPVYLKSDNKSVTFDQYARLHVAVSGLSHPPELIDSNHTILKDRSIQKLDPTHWQVEGTLHHSGTITVKARGRTLAQWDLTMPANDPPTITWTAPIKTDKSNWKTVFPFKVAQRYGVKSVQLDIDIPKTQDHEAIHLLSVPLGLGDHPKTIEQKQYHDLSSTIWPGEHAMATLKATDVTGQTTTSPAQSFILPKRQFSSPVAQQINLARQQYGKQQLTKEEIINALSNLQDQPDITKDYDLFLNYVAIIYFLNYSDQQTQAVQQEALSRLWDLILDIEERNNSNSDIARANTEIRAAQASVQEQIQKMQQLGKDKITQQDKQELDARLQRLQNAIAQKMVALTKQTPTKQQESLDLSKAQFISVHAFEDMFKDINKTIREGDINKISQQLEDANNALNTLRQATPEDLKQLSEHIKSQEHLQKLTKALEELIKKQQLLLDQSHIRLNQAAPIILRPGEDLSQLSTPQLMKEIGADKGKSTQSTTQTTQQSAENQRILNQALRELHRQFQQESKQPIENLSKAEQEMEDAYQALTQKDDTKAAKYQEQALIDLQKGNQSIKQGMKQEAKKFSNFFPVLTVGKNQSKPSSSDNSGSSDKKTDPLGRPVENENANIDLTGNKSNARAIEEELRKRADDPNRSEKELDYIYRLLNMF</sequence>
<keyword evidence="3" id="KW-1133">Transmembrane helix</keyword>
<evidence type="ECO:0000256" key="1">
    <source>
        <dbReference type="SAM" id="Coils"/>
    </source>
</evidence>